<feature type="chain" id="PRO_5043125674" evidence="2">
    <location>
        <begin position="23"/>
        <end position="180"/>
    </location>
</feature>
<evidence type="ECO:0000256" key="2">
    <source>
        <dbReference type="SAM" id="SignalP"/>
    </source>
</evidence>
<dbReference type="Proteomes" id="UP000271162">
    <property type="component" value="Unassembled WGS sequence"/>
</dbReference>
<evidence type="ECO:0000313" key="3">
    <source>
        <dbReference type="EMBL" id="VDL79663.1"/>
    </source>
</evidence>
<dbReference type="OMA" id="FRIEVFH"/>
<reference evidence="3 4" key="2">
    <citation type="submission" date="2018-11" db="EMBL/GenBank/DDBJ databases">
        <authorList>
            <consortium name="Pathogen Informatics"/>
        </authorList>
    </citation>
    <scope>NUCLEOTIDE SEQUENCE [LARGE SCALE GENOMIC DNA]</scope>
</reference>
<dbReference type="WBParaSite" id="NBR_0001606801-mRNA-1">
    <property type="protein sequence ID" value="NBR_0001606801-mRNA-1"/>
    <property type="gene ID" value="NBR_0001606801"/>
</dbReference>
<keyword evidence="4" id="KW-1185">Reference proteome</keyword>
<name>A0A0N4YGW4_NIPBR</name>
<organism evidence="5">
    <name type="scientific">Nippostrongylus brasiliensis</name>
    <name type="common">Rat hookworm</name>
    <dbReference type="NCBI Taxonomy" id="27835"/>
    <lineage>
        <taxon>Eukaryota</taxon>
        <taxon>Metazoa</taxon>
        <taxon>Ecdysozoa</taxon>
        <taxon>Nematoda</taxon>
        <taxon>Chromadorea</taxon>
        <taxon>Rhabditida</taxon>
        <taxon>Rhabditina</taxon>
        <taxon>Rhabditomorpha</taxon>
        <taxon>Strongyloidea</taxon>
        <taxon>Heligmosomidae</taxon>
        <taxon>Nippostrongylus</taxon>
    </lineage>
</organism>
<sequence>MKAKNLMSAVIALVCFVEITVSLTPAARESLTKAIPGVDLEALRERLRRIGESSLPAINDTAPAPAPSGAQSSPTANLDSINTPSTDSSEPGIETINVNEGVADYLFQGDIILSEAQLKEIEERSGAQNSTRRKRQWANSLEARWTDNHLFYSFAAGVRESDFLFIRFFRIEVFHFFSRR</sequence>
<feature type="region of interest" description="Disordered" evidence="1">
    <location>
        <begin position="54"/>
        <end position="93"/>
    </location>
</feature>
<feature type="signal peptide" evidence="2">
    <location>
        <begin position="1"/>
        <end position="22"/>
    </location>
</feature>
<keyword evidence="2" id="KW-0732">Signal</keyword>
<reference evidence="5" key="1">
    <citation type="submission" date="2017-02" db="UniProtKB">
        <authorList>
            <consortium name="WormBaseParasite"/>
        </authorList>
    </citation>
    <scope>IDENTIFICATION</scope>
</reference>
<dbReference type="EMBL" id="UYSL01022021">
    <property type="protein sequence ID" value="VDL79663.1"/>
    <property type="molecule type" value="Genomic_DNA"/>
</dbReference>
<dbReference type="AlphaFoldDB" id="A0A0N4YGW4"/>
<evidence type="ECO:0000256" key="1">
    <source>
        <dbReference type="SAM" id="MobiDB-lite"/>
    </source>
</evidence>
<proteinExistence type="predicted"/>
<evidence type="ECO:0000313" key="5">
    <source>
        <dbReference type="WBParaSite" id="NBR_0001606801-mRNA-1"/>
    </source>
</evidence>
<accession>A0A0N4YGW4</accession>
<evidence type="ECO:0000313" key="4">
    <source>
        <dbReference type="Proteomes" id="UP000271162"/>
    </source>
</evidence>
<feature type="compositionally biased region" description="Polar residues" evidence="1">
    <location>
        <begin position="75"/>
        <end position="89"/>
    </location>
</feature>
<gene>
    <name evidence="3" type="ORF">NBR_LOCUS16069</name>
</gene>
<protein>
    <submittedName>
        <fullName evidence="5">Secreted RxLR effector peptide protein</fullName>
    </submittedName>
</protein>